<evidence type="ECO:0000256" key="5">
    <source>
        <dbReference type="ARBA" id="ARBA00023163"/>
    </source>
</evidence>
<dbReference type="SUPFAM" id="SSF88659">
    <property type="entry name" value="Sigma3 and sigma4 domains of RNA polymerase sigma factors"/>
    <property type="match status" value="1"/>
</dbReference>
<dbReference type="InterPro" id="IPR013249">
    <property type="entry name" value="RNA_pol_sigma70_r4_t2"/>
</dbReference>
<name>A0ABU2MX37_9ACTN</name>
<dbReference type="CDD" id="cd06171">
    <property type="entry name" value="Sigma70_r4"/>
    <property type="match status" value="1"/>
</dbReference>
<dbReference type="InterPro" id="IPR039425">
    <property type="entry name" value="RNA_pol_sigma-70-like"/>
</dbReference>
<dbReference type="InterPro" id="IPR007627">
    <property type="entry name" value="RNA_pol_sigma70_r2"/>
</dbReference>
<keyword evidence="2 6" id="KW-0805">Transcription regulation</keyword>
<feature type="domain" description="RNA polymerase sigma factor 70 region 4 type 2" evidence="8">
    <location>
        <begin position="123"/>
        <end position="173"/>
    </location>
</feature>
<dbReference type="InterPro" id="IPR013324">
    <property type="entry name" value="RNA_pol_sigma_r3/r4-like"/>
</dbReference>
<keyword evidence="5 6" id="KW-0804">Transcription</keyword>
<comment type="caution">
    <text evidence="9">The sequence shown here is derived from an EMBL/GenBank/DDBJ whole genome shotgun (WGS) entry which is preliminary data.</text>
</comment>
<dbReference type="RefSeq" id="WP_311706532.1">
    <property type="nucleotide sequence ID" value="NZ_JAVREL010000014.1"/>
</dbReference>
<dbReference type="PANTHER" id="PTHR43133:SF61">
    <property type="entry name" value="ECF RNA POLYMERASE SIGMA FACTOR SIGC"/>
    <property type="match status" value="1"/>
</dbReference>
<dbReference type="InterPro" id="IPR013325">
    <property type="entry name" value="RNA_pol_sigma_r2"/>
</dbReference>
<reference evidence="10" key="1">
    <citation type="submission" date="2023-07" db="EMBL/GenBank/DDBJ databases">
        <title>30 novel species of actinomycetes from the DSMZ collection.</title>
        <authorList>
            <person name="Nouioui I."/>
        </authorList>
    </citation>
    <scope>NUCLEOTIDE SEQUENCE [LARGE SCALE GENOMIC DNA]</scope>
    <source>
        <strain evidence="10">DSM 44938</strain>
    </source>
</reference>
<protein>
    <recommendedName>
        <fullName evidence="6">RNA polymerase sigma factor</fullName>
    </recommendedName>
</protein>
<dbReference type="InterPro" id="IPR036388">
    <property type="entry name" value="WH-like_DNA-bd_sf"/>
</dbReference>
<evidence type="ECO:0000259" key="8">
    <source>
        <dbReference type="Pfam" id="PF08281"/>
    </source>
</evidence>
<dbReference type="Pfam" id="PF08281">
    <property type="entry name" value="Sigma70_r4_2"/>
    <property type="match status" value="1"/>
</dbReference>
<dbReference type="SUPFAM" id="SSF88946">
    <property type="entry name" value="Sigma2 domain of RNA polymerase sigma factors"/>
    <property type="match status" value="1"/>
</dbReference>
<evidence type="ECO:0000313" key="9">
    <source>
        <dbReference type="EMBL" id="MDT0345398.1"/>
    </source>
</evidence>
<sequence length="179" mass="19744">MRDDAAVTRWALAAGAGDESAVERFVAATRPDVRRFVIYLTGDPQVADDLTQETFLRALRTLPRFAGRSSARTWLFSIARRAVVDRVRYDKARPVLVCTEAWQNLAEAAQPRHLPGVDEGVVLEDLVAKLSAERRQAFLLTQLVGLPYAEAAAVSGCPIGTVRSRVNRARRTLTAQLLT</sequence>
<evidence type="ECO:0000256" key="3">
    <source>
        <dbReference type="ARBA" id="ARBA00023082"/>
    </source>
</evidence>
<dbReference type="PROSITE" id="PS01063">
    <property type="entry name" value="SIGMA70_ECF"/>
    <property type="match status" value="1"/>
</dbReference>
<dbReference type="Gene3D" id="1.10.1740.10">
    <property type="match status" value="1"/>
</dbReference>
<comment type="similarity">
    <text evidence="1 6">Belongs to the sigma-70 factor family. ECF subfamily.</text>
</comment>
<evidence type="ECO:0000256" key="4">
    <source>
        <dbReference type="ARBA" id="ARBA00023125"/>
    </source>
</evidence>
<dbReference type="EMBL" id="JAVREL010000014">
    <property type="protein sequence ID" value="MDT0345398.1"/>
    <property type="molecule type" value="Genomic_DNA"/>
</dbReference>
<dbReference type="Gene3D" id="1.10.10.10">
    <property type="entry name" value="Winged helix-like DNA-binding domain superfamily/Winged helix DNA-binding domain"/>
    <property type="match status" value="1"/>
</dbReference>
<dbReference type="Pfam" id="PF04542">
    <property type="entry name" value="Sigma70_r2"/>
    <property type="match status" value="1"/>
</dbReference>
<proteinExistence type="inferred from homology"/>
<feature type="domain" description="RNA polymerase sigma-70 region 2" evidence="7">
    <location>
        <begin position="26"/>
        <end position="90"/>
    </location>
</feature>
<dbReference type="InterPro" id="IPR000838">
    <property type="entry name" value="RNA_pol_sigma70_ECF_CS"/>
</dbReference>
<evidence type="ECO:0000256" key="1">
    <source>
        <dbReference type="ARBA" id="ARBA00010641"/>
    </source>
</evidence>
<evidence type="ECO:0000259" key="7">
    <source>
        <dbReference type="Pfam" id="PF04542"/>
    </source>
</evidence>
<evidence type="ECO:0000256" key="6">
    <source>
        <dbReference type="RuleBase" id="RU000716"/>
    </source>
</evidence>
<keyword evidence="10" id="KW-1185">Reference proteome</keyword>
<gene>
    <name evidence="9" type="ORF">RM590_22755</name>
</gene>
<dbReference type="PANTHER" id="PTHR43133">
    <property type="entry name" value="RNA POLYMERASE ECF-TYPE SIGMA FACTO"/>
    <property type="match status" value="1"/>
</dbReference>
<keyword evidence="4 6" id="KW-0238">DNA-binding</keyword>
<evidence type="ECO:0000313" key="10">
    <source>
        <dbReference type="Proteomes" id="UP001183246"/>
    </source>
</evidence>
<accession>A0ABU2MX37</accession>
<dbReference type="InterPro" id="IPR014284">
    <property type="entry name" value="RNA_pol_sigma-70_dom"/>
</dbReference>
<dbReference type="Proteomes" id="UP001183246">
    <property type="component" value="Unassembled WGS sequence"/>
</dbReference>
<keyword evidence="3 6" id="KW-0731">Sigma factor</keyword>
<organism evidence="9 10">
    <name type="scientific">Streptomyces litchfieldiae</name>
    <dbReference type="NCBI Taxonomy" id="3075543"/>
    <lineage>
        <taxon>Bacteria</taxon>
        <taxon>Bacillati</taxon>
        <taxon>Actinomycetota</taxon>
        <taxon>Actinomycetes</taxon>
        <taxon>Kitasatosporales</taxon>
        <taxon>Streptomycetaceae</taxon>
        <taxon>Streptomyces</taxon>
    </lineage>
</organism>
<dbReference type="NCBIfam" id="TIGR02937">
    <property type="entry name" value="sigma70-ECF"/>
    <property type="match status" value="1"/>
</dbReference>
<evidence type="ECO:0000256" key="2">
    <source>
        <dbReference type="ARBA" id="ARBA00023015"/>
    </source>
</evidence>